<accession>A0ACD3AGA3</accession>
<keyword evidence="2" id="KW-1185">Reference proteome</keyword>
<feature type="non-terminal residue" evidence="1">
    <location>
        <position position="118"/>
    </location>
</feature>
<gene>
    <name evidence="1" type="ORF">BDN72DRAFT_723674</name>
</gene>
<sequence>WIEALETTARAPWLGMIPLDDGDKLKQAYALLLQTVLYLGRPHEGGEDAVNQFLFAFQSLPVPPSSEISRARRATASITLAIIKNISSVPLNSAVRMNHQEIFGIFGALEVLGNTYLD</sequence>
<protein>
    <submittedName>
        <fullName evidence="1">Uncharacterized protein</fullName>
    </submittedName>
</protein>
<dbReference type="EMBL" id="ML208480">
    <property type="protein sequence ID" value="TFK64324.1"/>
    <property type="molecule type" value="Genomic_DNA"/>
</dbReference>
<name>A0ACD3AGA3_9AGAR</name>
<feature type="non-terminal residue" evidence="1">
    <location>
        <position position="1"/>
    </location>
</feature>
<organism evidence="1 2">
    <name type="scientific">Pluteus cervinus</name>
    <dbReference type="NCBI Taxonomy" id="181527"/>
    <lineage>
        <taxon>Eukaryota</taxon>
        <taxon>Fungi</taxon>
        <taxon>Dikarya</taxon>
        <taxon>Basidiomycota</taxon>
        <taxon>Agaricomycotina</taxon>
        <taxon>Agaricomycetes</taxon>
        <taxon>Agaricomycetidae</taxon>
        <taxon>Agaricales</taxon>
        <taxon>Pluteineae</taxon>
        <taxon>Pluteaceae</taxon>
        <taxon>Pluteus</taxon>
    </lineage>
</organism>
<evidence type="ECO:0000313" key="2">
    <source>
        <dbReference type="Proteomes" id="UP000308600"/>
    </source>
</evidence>
<proteinExistence type="predicted"/>
<dbReference type="Proteomes" id="UP000308600">
    <property type="component" value="Unassembled WGS sequence"/>
</dbReference>
<reference evidence="1 2" key="1">
    <citation type="journal article" date="2019" name="Nat. Ecol. Evol.">
        <title>Megaphylogeny resolves global patterns of mushroom evolution.</title>
        <authorList>
            <person name="Varga T."/>
            <person name="Krizsan K."/>
            <person name="Foldi C."/>
            <person name="Dima B."/>
            <person name="Sanchez-Garcia M."/>
            <person name="Sanchez-Ramirez S."/>
            <person name="Szollosi G.J."/>
            <person name="Szarkandi J.G."/>
            <person name="Papp V."/>
            <person name="Albert L."/>
            <person name="Andreopoulos W."/>
            <person name="Angelini C."/>
            <person name="Antonin V."/>
            <person name="Barry K.W."/>
            <person name="Bougher N.L."/>
            <person name="Buchanan P."/>
            <person name="Buyck B."/>
            <person name="Bense V."/>
            <person name="Catcheside P."/>
            <person name="Chovatia M."/>
            <person name="Cooper J."/>
            <person name="Damon W."/>
            <person name="Desjardin D."/>
            <person name="Finy P."/>
            <person name="Geml J."/>
            <person name="Haridas S."/>
            <person name="Hughes K."/>
            <person name="Justo A."/>
            <person name="Karasinski D."/>
            <person name="Kautmanova I."/>
            <person name="Kiss B."/>
            <person name="Kocsube S."/>
            <person name="Kotiranta H."/>
            <person name="LaButti K.M."/>
            <person name="Lechner B.E."/>
            <person name="Liimatainen K."/>
            <person name="Lipzen A."/>
            <person name="Lukacs Z."/>
            <person name="Mihaltcheva S."/>
            <person name="Morgado L.N."/>
            <person name="Niskanen T."/>
            <person name="Noordeloos M.E."/>
            <person name="Ohm R.A."/>
            <person name="Ortiz-Santana B."/>
            <person name="Ovrebo C."/>
            <person name="Racz N."/>
            <person name="Riley R."/>
            <person name="Savchenko A."/>
            <person name="Shiryaev A."/>
            <person name="Soop K."/>
            <person name="Spirin V."/>
            <person name="Szebenyi C."/>
            <person name="Tomsovsky M."/>
            <person name="Tulloss R.E."/>
            <person name="Uehling J."/>
            <person name="Grigoriev I.V."/>
            <person name="Vagvolgyi C."/>
            <person name="Papp T."/>
            <person name="Martin F.M."/>
            <person name="Miettinen O."/>
            <person name="Hibbett D.S."/>
            <person name="Nagy L.G."/>
        </authorList>
    </citation>
    <scope>NUCLEOTIDE SEQUENCE [LARGE SCALE GENOMIC DNA]</scope>
    <source>
        <strain evidence="1 2">NL-1719</strain>
    </source>
</reference>
<evidence type="ECO:0000313" key="1">
    <source>
        <dbReference type="EMBL" id="TFK64324.1"/>
    </source>
</evidence>